<reference evidence="17 18" key="1">
    <citation type="journal article" date="2017" name="Nat. Microbiol.">
        <title>Natural product diversity associated with the nematode symbionts Photorhabdus and Xenorhabdus.</title>
        <authorList>
            <person name="Tobias N.J."/>
            <person name="Wolff H."/>
            <person name="Djahanschiri B."/>
            <person name="Grundmann F."/>
            <person name="Kronenwerth M."/>
            <person name="Shi Y.M."/>
            <person name="Simonyi S."/>
            <person name="Grun P."/>
            <person name="Shapiro-Ilan D."/>
            <person name="Pidot S.J."/>
            <person name="Stinear T.P."/>
            <person name="Ebersberger I."/>
            <person name="Bode H.B."/>
        </authorList>
    </citation>
    <scope>NUCLEOTIDE SEQUENCE [LARGE SCALE GENOMIC DNA]</scope>
    <source>
        <strain evidence="17 18">DSM 16342</strain>
    </source>
</reference>
<dbReference type="InterPro" id="IPR003660">
    <property type="entry name" value="HAMP_dom"/>
</dbReference>
<dbReference type="GO" id="GO:0005524">
    <property type="term" value="F:ATP binding"/>
    <property type="evidence" value="ECO:0007669"/>
    <property type="project" value="UniProtKB-KW"/>
</dbReference>
<evidence type="ECO:0000256" key="2">
    <source>
        <dbReference type="ARBA" id="ARBA00004651"/>
    </source>
</evidence>
<dbReference type="Pfam" id="PF00512">
    <property type="entry name" value="HisKA"/>
    <property type="match status" value="1"/>
</dbReference>
<dbReference type="InterPro" id="IPR005467">
    <property type="entry name" value="His_kinase_dom"/>
</dbReference>
<evidence type="ECO:0000313" key="17">
    <source>
        <dbReference type="EMBL" id="PHM29235.1"/>
    </source>
</evidence>
<evidence type="ECO:0000313" key="18">
    <source>
        <dbReference type="Proteomes" id="UP000225833"/>
    </source>
</evidence>
<keyword evidence="4" id="KW-1003">Cell membrane</keyword>
<dbReference type="Pfam" id="PF02518">
    <property type="entry name" value="HATPase_c"/>
    <property type="match status" value="1"/>
</dbReference>
<dbReference type="InterPro" id="IPR036890">
    <property type="entry name" value="HATPase_C_sf"/>
</dbReference>
<evidence type="ECO:0000256" key="3">
    <source>
        <dbReference type="ARBA" id="ARBA00012438"/>
    </source>
</evidence>
<dbReference type="Gene3D" id="6.10.340.10">
    <property type="match status" value="1"/>
</dbReference>
<comment type="caution">
    <text evidence="17">The sequence shown here is derived from an EMBL/GenBank/DDBJ whole genome shotgun (WGS) entry which is preliminary data.</text>
</comment>
<evidence type="ECO:0000259" key="16">
    <source>
        <dbReference type="PROSITE" id="PS50885"/>
    </source>
</evidence>
<dbReference type="Gene3D" id="1.10.287.130">
    <property type="match status" value="1"/>
</dbReference>
<proteinExistence type="predicted"/>
<keyword evidence="5" id="KW-0597">Phosphoprotein</keyword>
<keyword evidence="11 14" id="KW-1133">Transmembrane helix</keyword>
<evidence type="ECO:0000256" key="7">
    <source>
        <dbReference type="ARBA" id="ARBA00022692"/>
    </source>
</evidence>
<evidence type="ECO:0000256" key="14">
    <source>
        <dbReference type="SAM" id="Phobius"/>
    </source>
</evidence>
<dbReference type="PANTHER" id="PTHR45528:SF1">
    <property type="entry name" value="SENSOR HISTIDINE KINASE CPXA"/>
    <property type="match status" value="1"/>
</dbReference>
<dbReference type="InterPro" id="IPR036097">
    <property type="entry name" value="HisK_dim/P_sf"/>
</dbReference>
<evidence type="ECO:0000256" key="6">
    <source>
        <dbReference type="ARBA" id="ARBA00022679"/>
    </source>
</evidence>
<gene>
    <name evidence="17" type="ORF">Xbud_00684</name>
</gene>
<keyword evidence="10" id="KW-0067">ATP-binding</keyword>
<dbReference type="PANTHER" id="PTHR45528">
    <property type="entry name" value="SENSOR HISTIDINE KINASE CPXA"/>
    <property type="match status" value="1"/>
</dbReference>
<dbReference type="GO" id="GO:0005886">
    <property type="term" value="C:plasma membrane"/>
    <property type="evidence" value="ECO:0007669"/>
    <property type="project" value="UniProtKB-SubCell"/>
</dbReference>
<organism evidence="17 18">
    <name type="scientific">Xenorhabdus budapestensis</name>
    <dbReference type="NCBI Taxonomy" id="290110"/>
    <lineage>
        <taxon>Bacteria</taxon>
        <taxon>Pseudomonadati</taxon>
        <taxon>Pseudomonadota</taxon>
        <taxon>Gammaproteobacteria</taxon>
        <taxon>Enterobacterales</taxon>
        <taxon>Morganellaceae</taxon>
        <taxon>Xenorhabdus</taxon>
    </lineage>
</organism>
<dbReference type="SUPFAM" id="SSF47384">
    <property type="entry name" value="Homodimeric domain of signal transducing histidine kinase"/>
    <property type="match status" value="1"/>
</dbReference>
<dbReference type="InterPro" id="IPR003661">
    <property type="entry name" value="HisK_dim/P_dom"/>
</dbReference>
<evidence type="ECO:0000256" key="1">
    <source>
        <dbReference type="ARBA" id="ARBA00000085"/>
    </source>
</evidence>
<comment type="catalytic activity">
    <reaction evidence="1">
        <text>ATP + protein L-histidine = ADP + protein N-phospho-L-histidine.</text>
        <dbReference type="EC" id="2.7.13.3"/>
    </reaction>
</comment>
<sequence length="485" mass="55043">MASTQSSKISENQAIVKFRMKTGISGKLFLAIFATCMLVLVTMHWGARLSFQHEFIGYIKQNSQIRANMLAEALTEQYQQYGNWDFLTKNDRVIFQIIRNIEQSSNNRQGPSSHVWRTQFWVVDRHMNRLVGHADNMSEETYRKPVIYQNEVVGWVIVSASDKITRQADISFASQQQLTSWIIAGFSTMLALIATFFLSRGFLKPIKRLVEGTHKLASGDFSIRVAVSSKDEIGQLASDFNLLACTLEKNEQMRQDHMADISHELRTPLSILRGELEALQDGVRQPTQATIHSLLTEVTILTKLVDDLHLLSLSDRGSLAYRKELMNVDELLKIAVAAYQGRFADKQITLELHLPKNTMLFADPKRLTQLFQNLLENNLRYTADYGKVVICGHIDQQKWVLSWQDSAPGLTTEQCQRIFERFYRCESSRNRASGGSGLGLAICYNIIEAHNGLIQAEISPLGGLKIHVELPLTKFSEHKTLNITH</sequence>
<name>A0A2D0J417_XENBU</name>
<protein>
    <recommendedName>
        <fullName evidence="3">histidine kinase</fullName>
        <ecNumber evidence="3">2.7.13.3</ecNumber>
    </recommendedName>
</protein>
<feature type="domain" description="HAMP" evidence="16">
    <location>
        <begin position="200"/>
        <end position="252"/>
    </location>
</feature>
<evidence type="ECO:0000256" key="8">
    <source>
        <dbReference type="ARBA" id="ARBA00022741"/>
    </source>
</evidence>
<keyword evidence="13 14" id="KW-0472">Membrane</keyword>
<dbReference type="FunFam" id="3.30.565.10:FF:000006">
    <property type="entry name" value="Sensor histidine kinase WalK"/>
    <property type="match status" value="1"/>
</dbReference>
<dbReference type="AlphaFoldDB" id="A0A2D0J417"/>
<dbReference type="PROSITE" id="PS50885">
    <property type="entry name" value="HAMP"/>
    <property type="match status" value="1"/>
</dbReference>
<keyword evidence="8" id="KW-0547">Nucleotide-binding</keyword>
<feature type="domain" description="Histidine kinase" evidence="15">
    <location>
        <begin position="260"/>
        <end position="474"/>
    </location>
</feature>
<dbReference type="NCBIfam" id="NF012163">
    <property type="entry name" value="BaeS_SmeS"/>
    <property type="match status" value="1"/>
</dbReference>
<evidence type="ECO:0000256" key="13">
    <source>
        <dbReference type="ARBA" id="ARBA00023136"/>
    </source>
</evidence>
<dbReference type="SUPFAM" id="SSF55874">
    <property type="entry name" value="ATPase domain of HSP90 chaperone/DNA topoisomerase II/histidine kinase"/>
    <property type="match status" value="1"/>
</dbReference>
<dbReference type="InterPro" id="IPR050398">
    <property type="entry name" value="HssS/ArlS-like"/>
</dbReference>
<dbReference type="InterPro" id="IPR004358">
    <property type="entry name" value="Sig_transdc_His_kin-like_C"/>
</dbReference>
<dbReference type="GO" id="GO:0000155">
    <property type="term" value="F:phosphorelay sensor kinase activity"/>
    <property type="evidence" value="ECO:0007669"/>
    <property type="project" value="InterPro"/>
</dbReference>
<dbReference type="PROSITE" id="PS50109">
    <property type="entry name" value="HIS_KIN"/>
    <property type="match status" value="1"/>
</dbReference>
<dbReference type="SMART" id="SM00387">
    <property type="entry name" value="HATPase_c"/>
    <property type="match status" value="1"/>
</dbReference>
<evidence type="ECO:0000256" key="5">
    <source>
        <dbReference type="ARBA" id="ARBA00022553"/>
    </source>
</evidence>
<accession>A0A2D0J417</accession>
<dbReference type="PRINTS" id="PR00344">
    <property type="entry name" value="BCTRLSENSOR"/>
</dbReference>
<keyword evidence="6" id="KW-0808">Transferase</keyword>
<evidence type="ECO:0000256" key="12">
    <source>
        <dbReference type="ARBA" id="ARBA00023012"/>
    </source>
</evidence>
<dbReference type="Pfam" id="PF00672">
    <property type="entry name" value="HAMP"/>
    <property type="match status" value="1"/>
</dbReference>
<keyword evidence="9 17" id="KW-0418">Kinase</keyword>
<feature type="transmembrane region" description="Helical" evidence="14">
    <location>
        <begin position="28"/>
        <end position="47"/>
    </location>
</feature>
<evidence type="ECO:0000256" key="9">
    <source>
        <dbReference type="ARBA" id="ARBA00022777"/>
    </source>
</evidence>
<dbReference type="EMBL" id="NIBS01000002">
    <property type="protein sequence ID" value="PHM29235.1"/>
    <property type="molecule type" value="Genomic_DNA"/>
</dbReference>
<dbReference type="NCBIfam" id="NF007837">
    <property type="entry name" value="PRK10549.1"/>
    <property type="match status" value="1"/>
</dbReference>
<feature type="transmembrane region" description="Helical" evidence="14">
    <location>
        <begin position="178"/>
        <end position="198"/>
    </location>
</feature>
<dbReference type="SMART" id="SM00304">
    <property type="entry name" value="HAMP"/>
    <property type="match status" value="1"/>
</dbReference>
<comment type="subcellular location">
    <subcellularLocation>
        <location evidence="2">Cell membrane</location>
        <topology evidence="2">Multi-pass membrane protein</topology>
    </subcellularLocation>
</comment>
<evidence type="ECO:0000259" key="15">
    <source>
        <dbReference type="PROSITE" id="PS50109"/>
    </source>
</evidence>
<evidence type="ECO:0000256" key="4">
    <source>
        <dbReference type="ARBA" id="ARBA00022475"/>
    </source>
</evidence>
<dbReference type="SMART" id="SM00388">
    <property type="entry name" value="HisKA"/>
    <property type="match status" value="1"/>
</dbReference>
<dbReference type="Proteomes" id="UP000225833">
    <property type="component" value="Unassembled WGS sequence"/>
</dbReference>
<keyword evidence="7 14" id="KW-0812">Transmembrane</keyword>
<dbReference type="EC" id="2.7.13.3" evidence="3"/>
<dbReference type="Gene3D" id="3.30.565.10">
    <property type="entry name" value="Histidine kinase-like ATPase, C-terminal domain"/>
    <property type="match status" value="1"/>
</dbReference>
<dbReference type="SUPFAM" id="SSF158472">
    <property type="entry name" value="HAMP domain-like"/>
    <property type="match status" value="1"/>
</dbReference>
<dbReference type="InterPro" id="IPR003594">
    <property type="entry name" value="HATPase_dom"/>
</dbReference>
<evidence type="ECO:0000256" key="10">
    <source>
        <dbReference type="ARBA" id="ARBA00022840"/>
    </source>
</evidence>
<dbReference type="CDD" id="cd06225">
    <property type="entry name" value="HAMP"/>
    <property type="match status" value="1"/>
</dbReference>
<keyword evidence="12" id="KW-0902">Two-component regulatory system</keyword>
<evidence type="ECO:0000256" key="11">
    <source>
        <dbReference type="ARBA" id="ARBA00022989"/>
    </source>
</evidence>
<dbReference type="CDD" id="cd00082">
    <property type="entry name" value="HisKA"/>
    <property type="match status" value="1"/>
</dbReference>